<protein>
    <submittedName>
        <fullName evidence="3">Predicted transcriptional regulator with C-terminal CBS domains</fullName>
    </submittedName>
</protein>
<gene>
    <name evidence="3" type="ORF">SAMN04488569_102625</name>
</gene>
<keyword evidence="4" id="KW-1185">Reference proteome</keyword>
<name>A0A1I3YY19_9LACT</name>
<evidence type="ECO:0000313" key="3">
    <source>
        <dbReference type="EMBL" id="SFK36738.1"/>
    </source>
</evidence>
<evidence type="ECO:0000259" key="2">
    <source>
        <dbReference type="PROSITE" id="PS51371"/>
    </source>
</evidence>
<dbReference type="Gene3D" id="3.10.580.10">
    <property type="entry name" value="CBS-domain"/>
    <property type="match status" value="1"/>
</dbReference>
<dbReference type="PROSITE" id="PS51371">
    <property type="entry name" value="CBS"/>
    <property type="match status" value="1"/>
</dbReference>
<dbReference type="InterPro" id="IPR000644">
    <property type="entry name" value="CBS_dom"/>
</dbReference>
<accession>A0A1I3YY19</accession>
<dbReference type="SMART" id="SM00116">
    <property type="entry name" value="CBS"/>
    <property type="match status" value="1"/>
</dbReference>
<feature type="domain" description="CBS" evidence="2">
    <location>
        <begin position="103"/>
        <end position="160"/>
    </location>
</feature>
<reference evidence="4" key="1">
    <citation type="submission" date="2016-10" db="EMBL/GenBank/DDBJ databases">
        <authorList>
            <person name="Varghese N."/>
            <person name="Submissions S."/>
        </authorList>
    </citation>
    <scope>NUCLEOTIDE SEQUENCE [LARGE SCALE GENOMIC DNA]</scope>
    <source>
        <strain evidence="4">DSM 16108</strain>
    </source>
</reference>
<sequence length="240" mass="27484">MNQDNVREFIHVFNELQKVIASKLGEDADTNFGSLLYAAKEKQDKVIITYKRKLDIYRQFRNILIHSTINEHESIANPSQALIEEMKEVTEKIKHPKVVSDLFLEKVISFNQKDKLKDVLETIKENQISQFPVFHENKLVGLISENGITNFLAHSITDDLISISGTTVKDILDNDNEKNSYEIIPENKSIFDIESIYSKKIEEGIVAYFLLIAKTDNVTSPSDLTGIITPWDMPEIIENK</sequence>
<evidence type="ECO:0000313" key="4">
    <source>
        <dbReference type="Proteomes" id="UP000199589"/>
    </source>
</evidence>
<dbReference type="SUPFAM" id="SSF54631">
    <property type="entry name" value="CBS-domain pair"/>
    <property type="match status" value="1"/>
</dbReference>
<dbReference type="AlphaFoldDB" id="A0A1I3YY19"/>
<organism evidence="3 4">
    <name type="scientific">Marinilactibacillus piezotolerans</name>
    <dbReference type="NCBI Taxonomy" id="258723"/>
    <lineage>
        <taxon>Bacteria</taxon>
        <taxon>Bacillati</taxon>
        <taxon>Bacillota</taxon>
        <taxon>Bacilli</taxon>
        <taxon>Lactobacillales</taxon>
        <taxon>Carnobacteriaceae</taxon>
        <taxon>Marinilactibacillus</taxon>
    </lineage>
</organism>
<dbReference type="EMBL" id="FOSJ01000026">
    <property type="protein sequence ID" value="SFK36738.1"/>
    <property type="molecule type" value="Genomic_DNA"/>
</dbReference>
<dbReference type="InterPro" id="IPR046342">
    <property type="entry name" value="CBS_dom_sf"/>
</dbReference>
<dbReference type="Pfam" id="PF00571">
    <property type="entry name" value="CBS"/>
    <property type="match status" value="1"/>
</dbReference>
<dbReference type="OrthoDB" id="49104at2"/>
<evidence type="ECO:0000256" key="1">
    <source>
        <dbReference type="PROSITE-ProRule" id="PRU00703"/>
    </source>
</evidence>
<dbReference type="RefSeq" id="WP_072695581.1">
    <property type="nucleotide sequence ID" value="NZ_FOSJ01000026.1"/>
</dbReference>
<dbReference type="STRING" id="258723.GCA_900169305_00933"/>
<dbReference type="Proteomes" id="UP000199589">
    <property type="component" value="Unassembled WGS sequence"/>
</dbReference>
<keyword evidence="1" id="KW-0129">CBS domain</keyword>
<proteinExistence type="predicted"/>